<dbReference type="PANTHER" id="PTHR30042:SF2">
    <property type="entry name" value="POTASSIUM-TRANSPORTING ATPASE KDPC SUBUNIT"/>
    <property type="match status" value="1"/>
</dbReference>
<dbReference type="Proteomes" id="UP001209317">
    <property type="component" value="Unassembled WGS sequence"/>
</dbReference>
<keyword evidence="6 11" id="KW-0067">ATP-binding</keyword>
<dbReference type="GO" id="GO:0008556">
    <property type="term" value="F:P-type potassium transmembrane transporter activity"/>
    <property type="evidence" value="ECO:0007669"/>
    <property type="project" value="InterPro"/>
</dbReference>
<evidence type="ECO:0000256" key="11">
    <source>
        <dbReference type="HAMAP-Rule" id="MF_00276"/>
    </source>
</evidence>
<dbReference type="AlphaFoldDB" id="A0AAE3IKP7"/>
<protein>
    <recommendedName>
        <fullName evidence="11">Potassium-transporting ATPase KdpC subunit</fullName>
    </recommendedName>
    <alternativeName>
        <fullName evidence="11">ATP phosphohydrolase [potassium-transporting] C chain</fullName>
    </alternativeName>
    <alternativeName>
        <fullName evidence="11">Potassium-binding and translocating subunit C</fullName>
    </alternativeName>
    <alternativeName>
        <fullName evidence="11">Potassium-translocating ATPase C chain</fullName>
    </alternativeName>
</protein>
<keyword evidence="13" id="KW-1185">Reference proteome</keyword>
<keyword evidence="3 11" id="KW-0633">Potassium transport</keyword>
<organism evidence="12 13">
    <name type="scientific">Haoranjiania flava</name>
    <dbReference type="NCBI Taxonomy" id="1856322"/>
    <lineage>
        <taxon>Bacteria</taxon>
        <taxon>Pseudomonadati</taxon>
        <taxon>Bacteroidota</taxon>
        <taxon>Chitinophagia</taxon>
        <taxon>Chitinophagales</taxon>
        <taxon>Chitinophagaceae</taxon>
        <taxon>Haoranjiania</taxon>
    </lineage>
</organism>
<evidence type="ECO:0000256" key="8">
    <source>
        <dbReference type="ARBA" id="ARBA00022989"/>
    </source>
</evidence>
<comment type="subcellular location">
    <subcellularLocation>
        <location evidence="11">Cell membrane</location>
        <topology evidence="11">Single-pass membrane protein</topology>
    </subcellularLocation>
</comment>
<evidence type="ECO:0000256" key="10">
    <source>
        <dbReference type="ARBA" id="ARBA00023136"/>
    </source>
</evidence>
<dbReference type="GO" id="GO:0005886">
    <property type="term" value="C:plasma membrane"/>
    <property type="evidence" value="ECO:0007669"/>
    <property type="project" value="UniProtKB-SubCell"/>
</dbReference>
<dbReference type="NCBIfam" id="TIGR00681">
    <property type="entry name" value="kdpC"/>
    <property type="match status" value="1"/>
</dbReference>
<reference evidence="12" key="1">
    <citation type="submission" date="2022-10" db="EMBL/GenBank/DDBJ databases">
        <authorList>
            <person name="Kim H.S."/>
            <person name="Kim J.-S."/>
            <person name="Suh M.K."/>
            <person name="Eom M.K."/>
            <person name="Lee J.-S."/>
        </authorList>
    </citation>
    <scope>NUCLEOTIDE SEQUENCE</scope>
    <source>
        <strain evidence="12">LIP-5</strain>
    </source>
</reference>
<evidence type="ECO:0000256" key="1">
    <source>
        <dbReference type="ARBA" id="ARBA00022448"/>
    </source>
</evidence>
<keyword evidence="10 11" id="KW-0472">Membrane</keyword>
<evidence type="ECO:0000256" key="4">
    <source>
        <dbReference type="ARBA" id="ARBA00022692"/>
    </source>
</evidence>
<keyword evidence="9 11" id="KW-0406">Ion transport</keyword>
<keyword evidence="7 11" id="KW-0630">Potassium</keyword>
<comment type="caution">
    <text evidence="12">The sequence shown here is derived from an EMBL/GenBank/DDBJ whole genome shotgun (WGS) entry which is preliminary data.</text>
</comment>
<keyword evidence="8 11" id="KW-1133">Transmembrane helix</keyword>
<feature type="transmembrane region" description="Helical" evidence="11">
    <location>
        <begin position="12"/>
        <end position="31"/>
    </location>
</feature>
<keyword evidence="1 11" id="KW-0813">Transport</keyword>
<comment type="subunit">
    <text evidence="11">The system is composed of three essential subunits: KdpA, KdpB and KdpC.</text>
</comment>
<evidence type="ECO:0000256" key="5">
    <source>
        <dbReference type="ARBA" id="ARBA00022741"/>
    </source>
</evidence>
<evidence type="ECO:0000256" key="3">
    <source>
        <dbReference type="ARBA" id="ARBA00022538"/>
    </source>
</evidence>
<keyword evidence="5 11" id="KW-0547">Nucleotide-binding</keyword>
<proteinExistence type="inferred from homology"/>
<keyword evidence="2 11" id="KW-1003">Cell membrane</keyword>
<name>A0AAE3IKP7_9BACT</name>
<evidence type="ECO:0000256" key="9">
    <source>
        <dbReference type="ARBA" id="ARBA00023065"/>
    </source>
</evidence>
<evidence type="ECO:0000313" key="13">
    <source>
        <dbReference type="Proteomes" id="UP001209317"/>
    </source>
</evidence>
<evidence type="ECO:0000256" key="6">
    <source>
        <dbReference type="ARBA" id="ARBA00022840"/>
    </source>
</evidence>
<dbReference type="Pfam" id="PF02669">
    <property type="entry name" value="KdpC"/>
    <property type="match status" value="1"/>
</dbReference>
<dbReference type="HAMAP" id="MF_00276">
    <property type="entry name" value="KdpC"/>
    <property type="match status" value="1"/>
</dbReference>
<dbReference type="PIRSF" id="PIRSF001296">
    <property type="entry name" value="K_ATPase_KdpC"/>
    <property type="match status" value="1"/>
</dbReference>
<dbReference type="PANTHER" id="PTHR30042">
    <property type="entry name" value="POTASSIUM-TRANSPORTING ATPASE C CHAIN"/>
    <property type="match status" value="1"/>
</dbReference>
<accession>A0AAE3IKP7</accession>
<gene>
    <name evidence="11 12" type="primary">kdpC</name>
    <name evidence="12" type="ORF">OD355_05115</name>
</gene>
<keyword evidence="4 11" id="KW-0812">Transmembrane</keyword>
<dbReference type="RefSeq" id="WP_263037383.1">
    <property type="nucleotide sequence ID" value="NZ_JAOTPL010000005.1"/>
</dbReference>
<evidence type="ECO:0000313" key="12">
    <source>
        <dbReference type="EMBL" id="MCU7693895.1"/>
    </source>
</evidence>
<evidence type="ECO:0000256" key="7">
    <source>
        <dbReference type="ARBA" id="ARBA00022958"/>
    </source>
</evidence>
<dbReference type="InterPro" id="IPR003820">
    <property type="entry name" value="KdpC"/>
</dbReference>
<sequence>MKKNLIPAIRLTLVMLILCVGIYSGIVWLIAQVTPNYGKGKMVQDKNGKTYYANIGQKFDSDMYFNSRPSAVDYNASGSGGSNKGPNNPELLKDVQERVDLFKAKNPGEEVPVEMVTASGSGLDPDISVAAANAQINRIARARHIMPGELKRLVQQHTAQGAFGPAKINVLKLNIALDGVKR</sequence>
<comment type="similarity">
    <text evidence="11">Belongs to the KdpC family.</text>
</comment>
<comment type="function">
    <text evidence="11">Part of the high-affinity ATP-driven potassium transport (or Kdp) system, which catalyzes the hydrolysis of ATP coupled with the electrogenic transport of potassium into the cytoplasm. This subunit acts as a catalytic chaperone that increases the ATP-binding affinity of the ATP-hydrolyzing subunit KdpB by the formation of a transient KdpB/KdpC/ATP ternary complex.</text>
</comment>
<dbReference type="EMBL" id="JAOTPL010000005">
    <property type="protein sequence ID" value="MCU7693895.1"/>
    <property type="molecule type" value="Genomic_DNA"/>
</dbReference>
<evidence type="ECO:0000256" key="2">
    <source>
        <dbReference type="ARBA" id="ARBA00022475"/>
    </source>
</evidence>
<dbReference type="GO" id="GO:0005524">
    <property type="term" value="F:ATP binding"/>
    <property type="evidence" value="ECO:0007669"/>
    <property type="project" value="UniProtKB-UniRule"/>
</dbReference>